<dbReference type="Proteomes" id="UP000013827">
    <property type="component" value="Unassembled WGS sequence"/>
</dbReference>
<evidence type="ECO:0000313" key="2">
    <source>
        <dbReference type="EnsemblProtists" id="EOD29548"/>
    </source>
</evidence>
<keyword evidence="1" id="KW-0812">Transmembrane</keyword>
<dbReference type="PANTHER" id="PTHR47567">
    <property type="entry name" value="MITOCHONDRIAL SUBSTRATE/SOLUTE CARRIER"/>
    <property type="match status" value="1"/>
</dbReference>
<sequence length="158" mass="16902">MGKQAEVEPLSAVLKRAGKKALGGGLAGALAMVAQVGLLMWMRTTMNYQHANGLSTMEAISALYAMGGLARLYQGWQAALLQAPLSRFGDTAANAGVLAVLSGVGWMPEGAYVHGHHLGHHRRGRLLTNGVSAMLFSVLWKYFEQLLTAKKEDPKKGQ</sequence>
<dbReference type="KEGG" id="ehx:EMIHUDRAFT_253931"/>
<dbReference type="RefSeq" id="XP_005781977.1">
    <property type="nucleotide sequence ID" value="XM_005781920.1"/>
</dbReference>
<organism evidence="2 3">
    <name type="scientific">Emiliania huxleyi (strain CCMP1516)</name>
    <dbReference type="NCBI Taxonomy" id="280463"/>
    <lineage>
        <taxon>Eukaryota</taxon>
        <taxon>Haptista</taxon>
        <taxon>Haptophyta</taxon>
        <taxon>Prymnesiophyceae</taxon>
        <taxon>Isochrysidales</taxon>
        <taxon>Noelaerhabdaceae</taxon>
        <taxon>Emiliania</taxon>
    </lineage>
</organism>
<proteinExistence type="predicted"/>
<dbReference type="PANTHER" id="PTHR47567:SF1">
    <property type="entry name" value="NAD-DEPENDENT EPIMERASE_DEHYDRATASE DOMAIN-CONTAINING PROTEIN"/>
    <property type="match status" value="1"/>
</dbReference>
<evidence type="ECO:0000313" key="3">
    <source>
        <dbReference type="Proteomes" id="UP000013827"/>
    </source>
</evidence>
<keyword evidence="1" id="KW-1133">Transmembrane helix</keyword>
<accession>A0A0D3K1B3</accession>
<protein>
    <submittedName>
        <fullName evidence="2">Uncharacterized protein</fullName>
    </submittedName>
</protein>
<dbReference type="GeneID" id="17274825"/>
<keyword evidence="1" id="KW-0472">Membrane</keyword>
<reference evidence="3" key="1">
    <citation type="journal article" date="2013" name="Nature">
        <title>Pan genome of the phytoplankton Emiliania underpins its global distribution.</title>
        <authorList>
            <person name="Read B.A."/>
            <person name="Kegel J."/>
            <person name="Klute M.J."/>
            <person name="Kuo A."/>
            <person name="Lefebvre S.C."/>
            <person name="Maumus F."/>
            <person name="Mayer C."/>
            <person name="Miller J."/>
            <person name="Monier A."/>
            <person name="Salamov A."/>
            <person name="Young J."/>
            <person name="Aguilar M."/>
            <person name="Claverie J.M."/>
            <person name="Frickenhaus S."/>
            <person name="Gonzalez K."/>
            <person name="Herman E.K."/>
            <person name="Lin Y.C."/>
            <person name="Napier J."/>
            <person name="Ogata H."/>
            <person name="Sarno A.F."/>
            <person name="Shmutz J."/>
            <person name="Schroeder D."/>
            <person name="de Vargas C."/>
            <person name="Verret F."/>
            <person name="von Dassow P."/>
            <person name="Valentin K."/>
            <person name="Van de Peer Y."/>
            <person name="Wheeler G."/>
            <person name="Dacks J.B."/>
            <person name="Delwiche C.F."/>
            <person name="Dyhrman S.T."/>
            <person name="Glockner G."/>
            <person name="John U."/>
            <person name="Richards T."/>
            <person name="Worden A.Z."/>
            <person name="Zhang X."/>
            <person name="Grigoriev I.V."/>
            <person name="Allen A.E."/>
            <person name="Bidle K."/>
            <person name="Borodovsky M."/>
            <person name="Bowler C."/>
            <person name="Brownlee C."/>
            <person name="Cock J.M."/>
            <person name="Elias M."/>
            <person name="Gladyshev V.N."/>
            <person name="Groth M."/>
            <person name="Guda C."/>
            <person name="Hadaegh A."/>
            <person name="Iglesias-Rodriguez M.D."/>
            <person name="Jenkins J."/>
            <person name="Jones B.M."/>
            <person name="Lawson T."/>
            <person name="Leese F."/>
            <person name="Lindquist E."/>
            <person name="Lobanov A."/>
            <person name="Lomsadze A."/>
            <person name="Malik S.B."/>
            <person name="Marsh M.E."/>
            <person name="Mackinder L."/>
            <person name="Mock T."/>
            <person name="Mueller-Roeber B."/>
            <person name="Pagarete A."/>
            <person name="Parker M."/>
            <person name="Probert I."/>
            <person name="Quesneville H."/>
            <person name="Raines C."/>
            <person name="Rensing S.A."/>
            <person name="Riano-Pachon D.M."/>
            <person name="Richier S."/>
            <person name="Rokitta S."/>
            <person name="Shiraiwa Y."/>
            <person name="Soanes D.M."/>
            <person name="van der Giezen M."/>
            <person name="Wahlund T.M."/>
            <person name="Williams B."/>
            <person name="Wilson W."/>
            <person name="Wolfe G."/>
            <person name="Wurch L.L."/>
        </authorList>
    </citation>
    <scope>NUCLEOTIDE SEQUENCE</scope>
</reference>
<name>A0A0D3K1B3_EMIH1</name>
<reference evidence="2" key="2">
    <citation type="submission" date="2024-10" db="UniProtKB">
        <authorList>
            <consortium name="EnsemblProtists"/>
        </authorList>
    </citation>
    <scope>IDENTIFICATION</scope>
</reference>
<dbReference type="HOGENOM" id="CLU_1672576_0_0_1"/>
<feature type="transmembrane region" description="Helical" evidence="1">
    <location>
        <begin position="21"/>
        <end position="42"/>
    </location>
</feature>
<evidence type="ECO:0000256" key="1">
    <source>
        <dbReference type="SAM" id="Phobius"/>
    </source>
</evidence>
<dbReference type="EnsemblProtists" id="EOD29548">
    <property type="protein sequence ID" value="EOD29548"/>
    <property type="gene ID" value="EMIHUDRAFT_253931"/>
</dbReference>
<keyword evidence="3" id="KW-1185">Reference proteome</keyword>
<dbReference type="PaxDb" id="2903-EOD29548"/>
<dbReference type="AlphaFoldDB" id="A0A0D3K1B3"/>